<sequence length="47" mass="5327">MTSPSCSLSTYQFHIILFSQLQTIPHSCSYSSYTTMADIDFNQSESK</sequence>
<evidence type="ECO:0000313" key="1">
    <source>
        <dbReference type="EMBL" id="KAK2147405.1"/>
    </source>
</evidence>
<dbReference type="AlphaFoldDB" id="A0AAD9J7P8"/>
<dbReference type="EMBL" id="JAODUP010000555">
    <property type="protein sequence ID" value="KAK2147405.1"/>
    <property type="molecule type" value="Genomic_DNA"/>
</dbReference>
<keyword evidence="2" id="KW-1185">Reference proteome</keyword>
<accession>A0AAD9J7P8</accession>
<gene>
    <name evidence="1" type="ORF">LSH36_555g03053</name>
</gene>
<name>A0AAD9J7P8_9ANNE</name>
<dbReference type="Proteomes" id="UP001208570">
    <property type="component" value="Unassembled WGS sequence"/>
</dbReference>
<evidence type="ECO:0000313" key="2">
    <source>
        <dbReference type="Proteomes" id="UP001208570"/>
    </source>
</evidence>
<comment type="caution">
    <text evidence="1">The sequence shown here is derived from an EMBL/GenBank/DDBJ whole genome shotgun (WGS) entry which is preliminary data.</text>
</comment>
<organism evidence="1 2">
    <name type="scientific">Paralvinella palmiformis</name>
    <dbReference type="NCBI Taxonomy" id="53620"/>
    <lineage>
        <taxon>Eukaryota</taxon>
        <taxon>Metazoa</taxon>
        <taxon>Spiralia</taxon>
        <taxon>Lophotrochozoa</taxon>
        <taxon>Annelida</taxon>
        <taxon>Polychaeta</taxon>
        <taxon>Sedentaria</taxon>
        <taxon>Canalipalpata</taxon>
        <taxon>Terebellida</taxon>
        <taxon>Terebelliformia</taxon>
        <taxon>Alvinellidae</taxon>
        <taxon>Paralvinella</taxon>
    </lineage>
</organism>
<protein>
    <submittedName>
        <fullName evidence="1">Uncharacterized protein</fullName>
    </submittedName>
</protein>
<reference evidence="1" key="1">
    <citation type="journal article" date="2023" name="Mol. Biol. Evol.">
        <title>Third-Generation Sequencing Reveals the Adaptive Role of the Epigenome in Three Deep-Sea Polychaetes.</title>
        <authorList>
            <person name="Perez M."/>
            <person name="Aroh O."/>
            <person name="Sun Y."/>
            <person name="Lan Y."/>
            <person name="Juniper S.K."/>
            <person name="Young C.R."/>
            <person name="Angers B."/>
            <person name="Qian P.Y."/>
        </authorList>
    </citation>
    <scope>NUCLEOTIDE SEQUENCE</scope>
    <source>
        <strain evidence="1">P08H-3</strain>
    </source>
</reference>
<proteinExistence type="predicted"/>